<keyword evidence="1" id="KW-0805">Transcription regulation</keyword>
<keyword evidence="3" id="KW-0804">Transcription</keyword>
<comment type="caution">
    <text evidence="7">The sequence shown here is derived from an EMBL/GenBank/DDBJ whole genome shotgun (WGS) entry which is preliminary data.</text>
</comment>
<dbReference type="InterPro" id="IPR009057">
    <property type="entry name" value="Homeodomain-like_sf"/>
</dbReference>
<feature type="DNA-binding region" description="H-T-H motif" evidence="4">
    <location>
        <begin position="44"/>
        <end position="63"/>
    </location>
</feature>
<evidence type="ECO:0000256" key="1">
    <source>
        <dbReference type="ARBA" id="ARBA00023015"/>
    </source>
</evidence>
<dbReference type="PANTHER" id="PTHR30055:SF234">
    <property type="entry name" value="HTH-TYPE TRANSCRIPTIONAL REGULATOR BETI"/>
    <property type="match status" value="1"/>
</dbReference>
<dbReference type="Pfam" id="PF00440">
    <property type="entry name" value="TetR_N"/>
    <property type="match status" value="1"/>
</dbReference>
<evidence type="ECO:0000256" key="3">
    <source>
        <dbReference type="ARBA" id="ARBA00023163"/>
    </source>
</evidence>
<gene>
    <name evidence="7" type="ORF">FHX39_002783</name>
</gene>
<dbReference type="AlphaFoldDB" id="A0A7W5JWY6"/>
<dbReference type="Gene3D" id="1.10.357.10">
    <property type="entry name" value="Tetracycline Repressor, domain 2"/>
    <property type="match status" value="1"/>
</dbReference>
<keyword evidence="8" id="KW-1185">Reference proteome</keyword>
<proteinExistence type="predicted"/>
<dbReference type="InterPro" id="IPR050109">
    <property type="entry name" value="HTH-type_TetR-like_transc_reg"/>
</dbReference>
<organism evidence="7 8">
    <name type="scientific">Microlunatus antarcticus</name>
    <dbReference type="NCBI Taxonomy" id="53388"/>
    <lineage>
        <taxon>Bacteria</taxon>
        <taxon>Bacillati</taxon>
        <taxon>Actinomycetota</taxon>
        <taxon>Actinomycetes</taxon>
        <taxon>Propionibacteriales</taxon>
        <taxon>Propionibacteriaceae</taxon>
        <taxon>Microlunatus</taxon>
    </lineage>
</organism>
<dbReference type="EMBL" id="JACHZG010000001">
    <property type="protein sequence ID" value="MBB3327839.1"/>
    <property type="molecule type" value="Genomic_DNA"/>
</dbReference>
<evidence type="ECO:0000259" key="6">
    <source>
        <dbReference type="PROSITE" id="PS50977"/>
    </source>
</evidence>
<evidence type="ECO:0000313" key="8">
    <source>
        <dbReference type="Proteomes" id="UP000565572"/>
    </source>
</evidence>
<dbReference type="GO" id="GO:0003700">
    <property type="term" value="F:DNA-binding transcription factor activity"/>
    <property type="evidence" value="ECO:0007669"/>
    <property type="project" value="TreeGrafter"/>
</dbReference>
<evidence type="ECO:0000256" key="4">
    <source>
        <dbReference type="PROSITE-ProRule" id="PRU00335"/>
    </source>
</evidence>
<dbReference type="Proteomes" id="UP000565572">
    <property type="component" value="Unassembled WGS sequence"/>
</dbReference>
<name>A0A7W5JWY6_9ACTN</name>
<evidence type="ECO:0000256" key="5">
    <source>
        <dbReference type="SAM" id="MobiDB-lite"/>
    </source>
</evidence>
<accession>A0A7W5JWY6</accession>
<sequence>MRTTSGTAATAAPTGAERAASTRERILDAAERLFAERGLDNVSHRQIAAAAGQGNVSAVNYHFGTTADLVRAIVRRHGELVEALRARWVDEALVSDELRAWVSCLIHPVAEHLESLGSPTWWARFTALVATDPRYRELIATELEQSDGLSRTASALARLAARLPEPVRLERGEMTRLLAVHVFAQRETALADGTPVARATWRGSADGIVDATVGLWQAEVTG</sequence>
<protein>
    <submittedName>
        <fullName evidence="7">AcrR family transcriptional regulator</fullName>
    </submittedName>
</protein>
<feature type="compositionally biased region" description="Low complexity" evidence="5">
    <location>
        <begin position="1"/>
        <end position="19"/>
    </location>
</feature>
<evidence type="ECO:0000256" key="2">
    <source>
        <dbReference type="ARBA" id="ARBA00023125"/>
    </source>
</evidence>
<keyword evidence="2 4" id="KW-0238">DNA-binding</keyword>
<evidence type="ECO:0000313" key="7">
    <source>
        <dbReference type="EMBL" id="MBB3327839.1"/>
    </source>
</evidence>
<dbReference type="InterPro" id="IPR001647">
    <property type="entry name" value="HTH_TetR"/>
</dbReference>
<reference evidence="7 8" key="1">
    <citation type="submission" date="2020-08" db="EMBL/GenBank/DDBJ databases">
        <title>Sequencing the genomes of 1000 actinobacteria strains.</title>
        <authorList>
            <person name="Klenk H.-P."/>
        </authorList>
    </citation>
    <scope>NUCLEOTIDE SEQUENCE [LARGE SCALE GENOMIC DNA]</scope>
    <source>
        <strain evidence="7 8">DSM 11053</strain>
    </source>
</reference>
<dbReference type="PROSITE" id="PS50977">
    <property type="entry name" value="HTH_TETR_2"/>
    <property type="match status" value="1"/>
</dbReference>
<dbReference type="RefSeq" id="WP_332836832.1">
    <property type="nucleotide sequence ID" value="NZ_JACHZG010000001.1"/>
</dbReference>
<dbReference type="SUPFAM" id="SSF46689">
    <property type="entry name" value="Homeodomain-like"/>
    <property type="match status" value="1"/>
</dbReference>
<feature type="domain" description="HTH tetR-type" evidence="6">
    <location>
        <begin position="20"/>
        <end position="81"/>
    </location>
</feature>
<dbReference type="GO" id="GO:0000976">
    <property type="term" value="F:transcription cis-regulatory region binding"/>
    <property type="evidence" value="ECO:0007669"/>
    <property type="project" value="TreeGrafter"/>
</dbReference>
<feature type="region of interest" description="Disordered" evidence="5">
    <location>
        <begin position="1"/>
        <end position="21"/>
    </location>
</feature>
<dbReference type="PANTHER" id="PTHR30055">
    <property type="entry name" value="HTH-TYPE TRANSCRIPTIONAL REGULATOR RUTR"/>
    <property type="match status" value="1"/>
</dbReference>